<sequence>MSDRSMRTYLDEKEVANEHFRAGEYLEASSLYTHTICKILEIKDENVSSIKECIDTYSYNLESQESRQFLSTLLCNLALCYSNLKMKEKMQILCETCLCVDDSNYKAAYHLAFHHLSTKEYNASLKYIQKCQQIVNGNFSLWKDKKQPHLDLVETLRRSIGKTGKAATTDCSIILRDILNGNALNLNIQRLLLVSPNELIKHDVFAKLVNLCCSKISEGIIDDTLANLWSVLYQLLYGSGDKNRSDLCKSFNASLVGKTVIVHVTEIFKLLEKSKSVSDTTKCTILEQSLTNITKLCSLLRTSESLEILYTLLDGANHKLEQQVLAAILVFFSEIGSISASSKFNVALAKILEHLISICDVENDIYKAQQLDACLIAIFKAGFGTDEIAVDAFGNLISRLANAYITKSANMDEHEGITLQPTWYIIVKSLFIANKPIFKSYIIANDIIRSLLVNFFRPNPSECSTELLQMYASQVIVNCMDFAEFRQQFIDFVLYETFLDHLTNGVKFVSFITKLGNAKDGHNYTSACPLQEYILLMLSKLSIHSIELKEEIVIRVNLFKILPNLLLLNMDKGYPIETSLECISYLSLHKEFKTANFSFIPPLLLFVERGGNNKVLLMACQIIVNLLRGNKDRSKFLNTNTVYDKEQLEALKNLQEKLPEMAKATINGHYFEGDHDMALKTRHYLFLIQENILASSMIKLSKKIEDKANPIYMLIIESLHYLALEQSHRRIMQSMGVLRIFINYATSNVNKDSSAFKHVSQSIAHICIAITPSNLSYNDAIDAVQPLVILLGDENEMFQYESAMALTNLLSINDDIKRRVFGLKGWQLFGNLIYSDNDMLKTVGLEGWCNLSAGEDVVHGFIYSQIIGQFLARDKESAFELNHADLNILLAFALEFNNEAAVTASTGALALLTRDLRIAQYIIFAKRFENILKALNAASSVPILHRILTILSCVSQAELKDAEEADKIHEKYIKELIKTEIKKNSHKYINKTLADLAAEI</sequence>
<evidence type="ECO:0000256" key="2">
    <source>
        <dbReference type="ARBA" id="ARBA00022490"/>
    </source>
</evidence>
<evidence type="ECO:0000313" key="4">
    <source>
        <dbReference type="Proteomes" id="UP000031512"/>
    </source>
</evidence>
<keyword evidence="2" id="KW-0963">Cytoplasm</keyword>
<dbReference type="SUPFAM" id="SSF48371">
    <property type="entry name" value="ARM repeat"/>
    <property type="match status" value="2"/>
</dbReference>
<dbReference type="VEuPathDB" id="PiroplasmaDB:BEWA_007980"/>
<dbReference type="InterPro" id="IPR011989">
    <property type="entry name" value="ARM-like"/>
</dbReference>
<dbReference type="eggNOG" id="KOG4151">
    <property type="taxonomic scope" value="Eukaryota"/>
</dbReference>
<dbReference type="Proteomes" id="UP000031512">
    <property type="component" value="Chromosome 3"/>
</dbReference>
<dbReference type="STRING" id="1537102.L0B2S0"/>
<dbReference type="PANTHER" id="PTHR45994">
    <property type="entry name" value="FI21225P1"/>
    <property type="match status" value="1"/>
</dbReference>
<evidence type="ECO:0008006" key="5">
    <source>
        <dbReference type="Google" id="ProtNLM"/>
    </source>
</evidence>
<keyword evidence="4" id="KW-1185">Reference proteome</keyword>
<dbReference type="GO" id="GO:0005737">
    <property type="term" value="C:cytoplasm"/>
    <property type="evidence" value="ECO:0007669"/>
    <property type="project" value="UniProtKB-SubCell"/>
</dbReference>
<dbReference type="OrthoDB" id="433738at2759"/>
<evidence type="ECO:0000313" key="3">
    <source>
        <dbReference type="EMBL" id="AFZ81389.1"/>
    </source>
</evidence>
<dbReference type="EMBL" id="CP001670">
    <property type="protein sequence ID" value="AFZ81389.1"/>
    <property type="molecule type" value="Genomic_DNA"/>
</dbReference>
<proteinExistence type="predicted"/>
<dbReference type="GeneID" id="15805865"/>
<dbReference type="GO" id="GO:0051879">
    <property type="term" value="F:Hsp90 protein binding"/>
    <property type="evidence" value="ECO:0007669"/>
    <property type="project" value="TreeGrafter"/>
</dbReference>
<evidence type="ECO:0000256" key="1">
    <source>
        <dbReference type="ARBA" id="ARBA00004496"/>
    </source>
</evidence>
<reference evidence="3 4" key="1">
    <citation type="journal article" date="2012" name="BMC Genomics">
        <title>Comparative genomic analysis and phylogenetic position of Theileria equi.</title>
        <authorList>
            <person name="Kappmeyer L.S."/>
            <person name="Thiagarajan M."/>
            <person name="Herndon D.R."/>
            <person name="Ramsay J.D."/>
            <person name="Caler E."/>
            <person name="Djikeng A."/>
            <person name="Gillespie J.J."/>
            <person name="Lau A.O."/>
            <person name="Roalson E.H."/>
            <person name="Silva J.C."/>
            <person name="Silva M.G."/>
            <person name="Suarez C.E."/>
            <person name="Ueti M.W."/>
            <person name="Nene V.M."/>
            <person name="Mealey R.H."/>
            <person name="Knowles D.P."/>
            <person name="Brayton K.A."/>
        </authorList>
    </citation>
    <scope>NUCLEOTIDE SEQUENCE [LARGE SCALE GENOMIC DNA]</scope>
    <source>
        <strain evidence="3 4">WA</strain>
    </source>
</reference>
<name>L0B2S0_THEEQ</name>
<dbReference type="AlphaFoldDB" id="L0B2S0"/>
<dbReference type="PANTHER" id="PTHR45994:SF1">
    <property type="entry name" value="FI21225P1"/>
    <property type="match status" value="1"/>
</dbReference>
<dbReference type="InterPro" id="IPR016024">
    <property type="entry name" value="ARM-type_fold"/>
</dbReference>
<protein>
    <recommendedName>
        <fullName evidence="5">Protein unc-45 homolog B</fullName>
    </recommendedName>
</protein>
<dbReference type="InterPro" id="IPR011990">
    <property type="entry name" value="TPR-like_helical_dom_sf"/>
</dbReference>
<dbReference type="RefSeq" id="XP_004831055.1">
    <property type="nucleotide sequence ID" value="XM_004830998.1"/>
</dbReference>
<accession>L0B2S0</accession>
<gene>
    <name evidence="3" type="ORF">BEWA_007980</name>
</gene>
<dbReference type="SUPFAM" id="SSF48452">
    <property type="entry name" value="TPR-like"/>
    <property type="match status" value="1"/>
</dbReference>
<organism evidence="3 4">
    <name type="scientific">Theileria equi strain WA</name>
    <dbReference type="NCBI Taxonomy" id="1537102"/>
    <lineage>
        <taxon>Eukaryota</taxon>
        <taxon>Sar</taxon>
        <taxon>Alveolata</taxon>
        <taxon>Apicomplexa</taxon>
        <taxon>Aconoidasida</taxon>
        <taxon>Piroplasmida</taxon>
        <taxon>Theileriidae</taxon>
        <taxon>Theileria</taxon>
    </lineage>
</organism>
<dbReference type="Gene3D" id="1.25.40.10">
    <property type="entry name" value="Tetratricopeptide repeat domain"/>
    <property type="match status" value="1"/>
</dbReference>
<comment type="subcellular location">
    <subcellularLocation>
        <location evidence="1">Cytoplasm</location>
    </subcellularLocation>
</comment>
<dbReference type="Gene3D" id="1.25.10.10">
    <property type="entry name" value="Leucine-rich Repeat Variant"/>
    <property type="match status" value="1"/>
</dbReference>
<dbReference type="KEGG" id="beq:BEWA_007980"/>